<keyword evidence="2" id="KW-1185">Reference proteome</keyword>
<gene>
    <name evidence="1" type="ORF">DCAF_LOCUS12390</name>
</gene>
<dbReference type="EMBL" id="CAWUPB010001019">
    <property type="protein sequence ID" value="CAK7337360.1"/>
    <property type="molecule type" value="Genomic_DNA"/>
</dbReference>
<sequence>TLFNSSELGESHYEKELISGSYNCIMVDSTLLRLEELGERVQSYKIALIYTQVFFDSQISSIIY</sequence>
<reference evidence="1 2" key="1">
    <citation type="submission" date="2024-01" db="EMBL/GenBank/DDBJ databases">
        <authorList>
            <person name="Waweru B."/>
        </authorList>
    </citation>
    <scope>NUCLEOTIDE SEQUENCE [LARGE SCALE GENOMIC DNA]</scope>
</reference>
<accession>A0AAV1RNA7</accession>
<proteinExistence type="predicted"/>
<evidence type="ECO:0000313" key="2">
    <source>
        <dbReference type="Proteomes" id="UP001314170"/>
    </source>
</evidence>
<feature type="non-terminal residue" evidence="1">
    <location>
        <position position="1"/>
    </location>
</feature>
<dbReference type="AlphaFoldDB" id="A0AAV1RNA7"/>
<dbReference type="Proteomes" id="UP001314170">
    <property type="component" value="Unassembled WGS sequence"/>
</dbReference>
<comment type="caution">
    <text evidence="1">The sequence shown here is derived from an EMBL/GenBank/DDBJ whole genome shotgun (WGS) entry which is preliminary data.</text>
</comment>
<feature type="non-terminal residue" evidence="1">
    <location>
        <position position="64"/>
    </location>
</feature>
<protein>
    <submittedName>
        <fullName evidence="1">Uncharacterized protein</fullName>
    </submittedName>
</protein>
<evidence type="ECO:0000313" key="1">
    <source>
        <dbReference type="EMBL" id="CAK7337360.1"/>
    </source>
</evidence>
<name>A0AAV1RNA7_9ROSI</name>
<organism evidence="1 2">
    <name type="scientific">Dovyalis caffra</name>
    <dbReference type="NCBI Taxonomy" id="77055"/>
    <lineage>
        <taxon>Eukaryota</taxon>
        <taxon>Viridiplantae</taxon>
        <taxon>Streptophyta</taxon>
        <taxon>Embryophyta</taxon>
        <taxon>Tracheophyta</taxon>
        <taxon>Spermatophyta</taxon>
        <taxon>Magnoliopsida</taxon>
        <taxon>eudicotyledons</taxon>
        <taxon>Gunneridae</taxon>
        <taxon>Pentapetalae</taxon>
        <taxon>rosids</taxon>
        <taxon>fabids</taxon>
        <taxon>Malpighiales</taxon>
        <taxon>Salicaceae</taxon>
        <taxon>Flacourtieae</taxon>
        <taxon>Dovyalis</taxon>
    </lineage>
</organism>